<accession>A0A2N5WZW2</accession>
<dbReference type="Gene3D" id="3.10.490.10">
    <property type="entry name" value="Gamma-glutamyl cyclotransferase-like"/>
    <property type="match status" value="1"/>
</dbReference>
<keyword evidence="6" id="KW-1185">Reference proteome</keyword>
<dbReference type="PANTHER" id="PTHR12935:SF0">
    <property type="entry name" value="GAMMA-GLUTAMYLCYCLOTRANSFERASE"/>
    <property type="match status" value="1"/>
</dbReference>
<feature type="active site" description="Proton acceptor" evidence="2">
    <location>
        <position position="123"/>
    </location>
</feature>
<comment type="caution">
    <text evidence="5">The sequence shown here is derived from an EMBL/GenBank/DDBJ whole genome shotgun (WGS) entry which is preliminary data.</text>
</comment>
<keyword evidence="1" id="KW-0456">Lyase</keyword>
<dbReference type="AlphaFoldDB" id="A0A2N5WZW2"/>
<evidence type="ECO:0008006" key="7">
    <source>
        <dbReference type="Google" id="ProtNLM"/>
    </source>
</evidence>
<feature type="binding site" evidence="3">
    <location>
        <position position="163"/>
    </location>
    <ligand>
        <name>substrate</name>
    </ligand>
</feature>
<keyword evidence="4" id="KW-1133">Transmembrane helix</keyword>
<dbReference type="InterPro" id="IPR013024">
    <property type="entry name" value="GGCT-like"/>
</dbReference>
<keyword evidence="4" id="KW-0812">Transmembrane</keyword>
<proteinExistence type="predicted"/>
<dbReference type="Proteomes" id="UP000235005">
    <property type="component" value="Unassembled WGS sequence"/>
</dbReference>
<keyword evidence="4" id="KW-0472">Membrane</keyword>
<dbReference type="CDD" id="cd06661">
    <property type="entry name" value="GGCT_like"/>
    <property type="match status" value="1"/>
</dbReference>
<evidence type="ECO:0000313" key="6">
    <source>
        <dbReference type="Proteomes" id="UP000235005"/>
    </source>
</evidence>
<sequence>MFDRSWLKWLVGLCIGVPASFVLGVNLYIQLPPQSPEPHLESVVGYFAYGSNMNDRYFTRVRGIVRSSSEMASLPDYEVAFNLNGIPSIEPSFANLAPAKGGRAYGVFHRLPAGELERVLGSEGDSYNVRTVTVYLKDGSTAIAKTLISDPSLELPVTPSKRYLGYMHEAALAYDMPPEIIARYNPDQGAYIPVVSELFGAAMHTGVWVFARL</sequence>
<name>A0A2N5WZW2_9GAMM</name>
<dbReference type="PANTHER" id="PTHR12935">
    <property type="entry name" value="GAMMA-GLUTAMYLCYCLOTRANSFERASE"/>
    <property type="match status" value="1"/>
</dbReference>
<evidence type="ECO:0000313" key="5">
    <source>
        <dbReference type="EMBL" id="PLW67783.1"/>
    </source>
</evidence>
<gene>
    <name evidence="5" type="ORF">C0039_15305</name>
</gene>
<reference evidence="5 6" key="1">
    <citation type="submission" date="2018-01" db="EMBL/GenBank/DDBJ databases">
        <title>The draft genome sequence of Halioglobus lutimaris HF004.</title>
        <authorList>
            <person name="Du Z.-J."/>
            <person name="Shi M.-J."/>
        </authorList>
    </citation>
    <scope>NUCLEOTIDE SEQUENCE [LARGE SCALE GENOMIC DNA]</scope>
    <source>
        <strain evidence="5 6">HF004</strain>
    </source>
</reference>
<dbReference type="GO" id="GO:0003839">
    <property type="term" value="F:gamma-glutamylcyclotransferase activity"/>
    <property type="evidence" value="ECO:0007669"/>
    <property type="project" value="InterPro"/>
</dbReference>
<protein>
    <recommendedName>
        <fullName evidence="7">Gamma-glutamylcyclotransferase</fullName>
    </recommendedName>
</protein>
<organism evidence="5 6">
    <name type="scientific">Pseudohalioglobus lutimaris</name>
    <dbReference type="NCBI Taxonomy" id="1737061"/>
    <lineage>
        <taxon>Bacteria</taxon>
        <taxon>Pseudomonadati</taxon>
        <taxon>Pseudomonadota</taxon>
        <taxon>Gammaproteobacteria</taxon>
        <taxon>Cellvibrionales</taxon>
        <taxon>Halieaceae</taxon>
        <taxon>Pseudohalioglobus</taxon>
    </lineage>
</organism>
<evidence type="ECO:0000256" key="4">
    <source>
        <dbReference type="SAM" id="Phobius"/>
    </source>
</evidence>
<dbReference type="OrthoDB" id="7850016at2"/>
<feature type="binding site" evidence="3">
    <location>
        <begin position="46"/>
        <end position="51"/>
    </location>
    <ligand>
        <name>substrate</name>
    </ligand>
</feature>
<dbReference type="InterPro" id="IPR017939">
    <property type="entry name" value="G-Glutamylcylcotransferase"/>
</dbReference>
<dbReference type="SUPFAM" id="SSF110857">
    <property type="entry name" value="Gamma-glutamyl cyclotransferase-like"/>
    <property type="match status" value="1"/>
</dbReference>
<dbReference type="RefSeq" id="WP_101518551.1">
    <property type="nucleotide sequence ID" value="NZ_PKUS01000023.1"/>
</dbReference>
<feature type="transmembrane region" description="Helical" evidence="4">
    <location>
        <begin position="6"/>
        <end position="29"/>
    </location>
</feature>
<evidence type="ECO:0000256" key="3">
    <source>
        <dbReference type="PIRSR" id="PIRSR617939-2"/>
    </source>
</evidence>
<evidence type="ECO:0000256" key="2">
    <source>
        <dbReference type="PIRSR" id="PIRSR617939-1"/>
    </source>
</evidence>
<dbReference type="EMBL" id="PKUS01000023">
    <property type="protein sequence ID" value="PLW67783.1"/>
    <property type="molecule type" value="Genomic_DNA"/>
</dbReference>
<evidence type="ECO:0000256" key="1">
    <source>
        <dbReference type="ARBA" id="ARBA00023239"/>
    </source>
</evidence>
<dbReference type="InterPro" id="IPR036568">
    <property type="entry name" value="GGCT-like_sf"/>
</dbReference>